<dbReference type="EMBL" id="CABP01000178">
    <property type="protein sequence ID" value="CBI06410.1"/>
    <property type="molecule type" value="Genomic_DNA"/>
</dbReference>
<name>E6QGP6_9ZZZZ</name>
<sequence>MRRTLFSASIIAAFAMGCPLPALAGQADSATPSPGTMSSGEVPTPTTGQIDALNGRIAVLEAQLKIAKLKASIKKEKGGGAAGASAIPFQSAPYYPAPATTSGRVRVMPGAALPRVESITGAGDRLSAMVSLPDGGQRIVTTGSRLPGGLVVRAVTPSGVEVSGKGKDQWLSFVNGPAESVPPPSAGLPSAGPQGPMFAFPAGGSSFGPPAGLPPAGMNQTPPGMPGGE</sequence>
<evidence type="ECO:0000256" key="1">
    <source>
        <dbReference type="SAM" id="MobiDB-lite"/>
    </source>
</evidence>
<protein>
    <recommendedName>
        <fullName evidence="3">Type IV pilus biogenesis</fullName>
    </recommendedName>
</protein>
<feature type="region of interest" description="Disordered" evidence="1">
    <location>
        <begin position="175"/>
        <end position="229"/>
    </location>
</feature>
<gene>
    <name evidence="2" type="ORF">CARN5_0071</name>
</gene>
<dbReference type="AlphaFoldDB" id="E6QGP6"/>
<evidence type="ECO:0000313" key="2">
    <source>
        <dbReference type="EMBL" id="CBI06410.1"/>
    </source>
</evidence>
<accession>E6QGP6</accession>
<reference evidence="2" key="1">
    <citation type="submission" date="2009-10" db="EMBL/GenBank/DDBJ databases">
        <title>Diversity of trophic interactions inside an arsenic-rich microbial ecosystem.</title>
        <authorList>
            <person name="Bertin P.N."/>
            <person name="Heinrich-Salmeron A."/>
            <person name="Pelletier E."/>
            <person name="Goulhen-Chollet F."/>
            <person name="Arsene-Ploetze F."/>
            <person name="Gallien S."/>
            <person name="Calteau A."/>
            <person name="Vallenet D."/>
            <person name="Casiot C."/>
            <person name="Chane-Woon-Ming B."/>
            <person name="Giloteaux L."/>
            <person name="Barakat M."/>
            <person name="Bonnefoy V."/>
            <person name="Bruneel O."/>
            <person name="Chandler M."/>
            <person name="Cleiss J."/>
            <person name="Duran R."/>
            <person name="Elbaz-Poulichet F."/>
            <person name="Fonknechten N."/>
            <person name="Lauga B."/>
            <person name="Mornico D."/>
            <person name="Ortet P."/>
            <person name="Schaeffer C."/>
            <person name="Siguier P."/>
            <person name="Alexander Thil Smith A."/>
            <person name="Van Dorsselaer A."/>
            <person name="Weissenbach J."/>
            <person name="Medigue C."/>
            <person name="Le Paslier D."/>
        </authorList>
    </citation>
    <scope>NUCLEOTIDE SEQUENCE</scope>
</reference>
<feature type="compositionally biased region" description="Polar residues" evidence="1">
    <location>
        <begin position="28"/>
        <end position="47"/>
    </location>
</feature>
<dbReference type="NCBIfam" id="TIGR03021">
    <property type="entry name" value="pilP_fam"/>
    <property type="match status" value="1"/>
</dbReference>
<organism evidence="2">
    <name type="scientific">mine drainage metagenome</name>
    <dbReference type="NCBI Taxonomy" id="410659"/>
    <lineage>
        <taxon>unclassified sequences</taxon>
        <taxon>metagenomes</taxon>
        <taxon>ecological metagenomes</taxon>
    </lineage>
</organism>
<comment type="caution">
    <text evidence="2">The sequence shown here is derived from an EMBL/GenBank/DDBJ whole genome shotgun (WGS) entry which is preliminary data.</text>
</comment>
<feature type="compositionally biased region" description="Low complexity" evidence="1">
    <location>
        <begin position="187"/>
        <end position="217"/>
    </location>
</feature>
<dbReference type="PROSITE" id="PS51257">
    <property type="entry name" value="PROKAR_LIPOPROTEIN"/>
    <property type="match status" value="1"/>
</dbReference>
<proteinExistence type="predicted"/>
<feature type="region of interest" description="Disordered" evidence="1">
    <location>
        <begin position="26"/>
        <end position="47"/>
    </location>
</feature>
<dbReference type="InterPro" id="IPR022753">
    <property type="entry name" value="T4SS_pilus_biogen_PilP"/>
</dbReference>
<evidence type="ECO:0008006" key="3">
    <source>
        <dbReference type="Google" id="ProtNLM"/>
    </source>
</evidence>